<keyword evidence="5" id="KW-1185">Reference proteome</keyword>
<dbReference type="Pfam" id="PF00583">
    <property type="entry name" value="Acetyltransf_1"/>
    <property type="match status" value="1"/>
</dbReference>
<dbReference type="EMBL" id="BMDQ01000001">
    <property type="protein sequence ID" value="GGI56938.1"/>
    <property type="molecule type" value="Genomic_DNA"/>
</dbReference>
<evidence type="ECO:0000256" key="1">
    <source>
        <dbReference type="ARBA" id="ARBA00022679"/>
    </source>
</evidence>
<dbReference type="Proteomes" id="UP000624701">
    <property type="component" value="Unassembled WGS sequence"/>
</dbReference>
<feature type="domain" description="N-acetyltransferase" evidence="3">
    <location>
        <begin position="4"/>
        <end position="154"/>
    </location>
</feature>
<dbReference type="Gene3D" id="3.40.630.30">
    <property type="match status" value="1"/>
</dbReference>
<evidence type="ECO:0000313" key="5">
    <source>
        <dbReference type="Proteomes" id="UP000624701"/>
    </source>
</evidence>
<dbReference type="SUPFAM" id="SSF55729">
    <property type="entry name" value="Acyl-CoA N-acyltransferases (Nat)"/>
    <property type="match status" value="1"/>
</dbReference>
<dbReference type="PANTHER" id="PTHR43877:SF2">
    <property type="entry name" value="AMINOALKYLPHOSPHONATE N-ACETYLTRANSFERASE-RELATED"/>
    <property type="match status" value="1"/>
</dbReference>
<dbReference type="PROSITE" id="PS51186">
    <property type="entry name" value="GNAT"/>
    <property type="match status" value="1"/>
</dbReference>
<dbReference type="InterPro" id="IPR050832">
    <property type="entry name" value="Bact_Acetyltransf"/>
</dbReference>
<dbReference type="InterPro" id="IPR000182">
    <property type="entry name" value="GNAT_dom"/>
</dbReference>
<organism evidence="4 5">
    <name type="scientific">Winogradskyella haliclonae</name>
    <dbReference type="NCBI Taxonomy" id="2048558"/>
    <lineage>
        <taxon>Bacteria</taxon>
        <taxon>Pseudomonadati</taxon>
        <taxon>Bacteroidota</taxon>
        <taxon>Flavobacteriia</taxon>
        <taxon>Flavobacteriales</taxon>
        <taxon>Flavobacteriaceae</taxon>
        <taxon>Winogradskyella</taxon>
    </lineage>
</organism>
<keyword evidence="1" id="KW-0808">Transferase</keyword>
<sequence length="154" mass="17963">MKVIQFRTAILEDLPILYQFEQGIITAERPFDSTLKPDPINYYDLKELILSDKAEVVVAHIDDKIIASGYAKILNGKPYHKHDEYAYLGFMFVESEYRGKGIIQSIVDKLKEWALTKGLKEIRLEVYDDNDAAIRAYEKSNFKKHMVEMRMLIK</sequence>
<name>A0ABQ2BYT1_9FLAO</name>
<dbReference type="CDD" id="cd04301">
    <property type="entry name" value="NAT_SF"/>
    <property type="match status" value="1"/>
</dbReference>
<gene>
    <name evidence="4" type="ORF">GCM10011444_12470</name>
</gene>
<proteinExistence type="predicted"/>
<dbReference type="PANTHER" id="PTHR43877">
    <property type="entry name" value="AMINOALKYLPHOSPHONATE N-ACETYLTRANSFERASE-RELATED-RELATED"/>
    <property type="match status" value="1"/>
</dbReference>
<dbReference type="InterPro" id="IPR016181">
    <property type="entry name" value="Acyl_CoA_acyltransferase"/>
</dbReference>
<evidence type="ECO:0000313" key="4">
    <source>
        <dbReference type="EMBL" id="GGI56938.1"/>
    </source>
</evidence>
<keyword evidence="2" id="KW-0012">Acyltransferase</keyword>
<evidence type="ECO:0000259" key="3">
    <source>
        <dbReference type="PROSITE" id="PS51186"/>
    </source>
</evidence>
<evidence type="ECO:0000256" key="2">
    <source>
        <dbReference type="ARBA" id="ARBA00023315"/>
    </source>
</evidence>
<reference evidence="5" key="1">
    <citation type="journal article" date="2019" name="Int. J. Syst. Evol. Microbiol.">
        <title>The Global Catalogue of Microorganisms (GCM) 10K type strain sequencing project: providing services to taxonomists for standard genome sequencing and annotation.</title>
        <authorList>
            <consortium name="The Broad Institute Genomics Platform"/>
            <consortium name="The Broad Institute Genome Sequencing Center for Infectious Disease"/>
            <person name="Wu L."/>
            <person name="Ma J."/>
        </authorList>
    </citation>
    <scope>NUCLEOTIDE SEQUENCE [LARGE SCALE GENOMIC DNA]</scope>
    <source>
        <strain evidence="5">CCM 8681</strain>
    </source>
</reference>
<accession>A0ABQ2BYT1</accession>
<comment type="caution">
    <text evidence="4">The sequence shown here is derived from an EMBL/GenBank/DDBJ whole genome shotgun (WGS) entry which is preliminary data.</text>
</comment>
<dbReference type="RefSeq" id="WP_188373823.1">
    <property type="nucleotide sequence ID" value="NZ_BMDQ01000001.1"/>
</dbReference>
<protein>
    <recommendedName>
        <fullName evidence="3">N-acetyltransferase domain-containing protein</fullName>
    </recommendedName>
</protein>